<feature type="region of interest" description="Disordered" evidence="1">
    <location>
        <begin position="109"/>
        <end position="138"/>
    </location>
</feature>
<dbReference type="InterPro" id="IPR036964">
    <property type="entry name" value="RASGEF_cat_dom_sf"/>
</dbReference>
<evidence type="ECO:0000256" key="1">
    <source>
        <dbReference type="SAM" id="MobiDB-lite"/>
    </source>
</evidence>
<dbReference type="InterPro" id="IPR001895">
    <property type="entry name" value="RASGEF_cat_dom"/>
</dbReference>
<feature type="domain" description="Ras-GEF" evidence="2">
    <location>
        <begin position="81"/>
        <end position="119"/>
    </location>
</feature>
<feature type="compositionally biased region" description="Pro residues" evidence="1">
    <location>
        <begin position="15"/>
        <end position="25"/>
    </location>
</feature>
<dbReference type="SUPFAM" id="SSF48366">
    <property type="entry name" value="Ras GEF"/>
    <property type="match status" value="1"/>
</dbReference>
<accession>A0ABQ9TU83</accession>
<gene>
    <name evidence="3" type="ORF">P7K49_034260</name>
</gene>
<evidence type="ECO:0000313" key="4">
    <source>
        <dbReference type="Proteomes" id="UP001266305"/>
    </source>
</evidence>
<feature type="compositionally biased region" description="Polar residues" evidence="1">
    <location>
        <begin position="114"/>
        <end position="130"/>
    </location>
</feature>
<keyword evidence="4" id="KW-1185">Reference proteome</keyword>
<reference evidence="3 4" key="1">
    <citation type="submission" date="2023-05" db="EMBL/GenBank/DDBJ databases">
        <title>B98-5 Cell Line De Novo Hybrid Assembly: An Optical Mapping Approach.</title>
        <authorList>
            <person name="Kananen K."/>
            <person name="Auerbach J.A."/>
            <person name="Kautto E."/>
            <person name="Blachly J.S."/>
        </authorList>
    </citation>
    <scope>NUCLEOTIDE SEQUENCE [LARGE SCALE GENOMIC DNA]</scope>
    <source>
        <strain evidence="3">B95-8</strain>
        <tissue evidence="3">Cell line</tissue>
    </source>
</reference>
<dbReference type="Proteomes" id="UP001266305">
    <property type="component" value="Unassembled WGS sequence"/>
</dbReference>
<dbReference type="Gene3D" id="1.10.840.10">
    <property type="entry name" value="Ras guanine-nucleotide exchange factors catalytic domain"/>
    <property type="match status" value="1"/>
</dbReference>
<protein>
    <recommendedName>
        <fullName evidence="2">Ras-GEF domain-containing protein</fullName>
    </recommendedName>
</protein>
<comment type="caution">
    <text evidence="3">The sequence shown here is derived from an EMBL/GenBank/DDBJ whole genome shotgun (WGS) entry which is preliminary data.</text>
</comment>
<dbReference type="EMBL" id="JASSZA010000019">
    <property type="protein sequence ID" value="KAK2088353.1"/>
    <property type="molecule type" value="Genomic_DNA"/>
</dbReference>
<dbReference type="InterPro" id="IPR023578">
    <property type="entry name" value="Ras_GEF_dom_sf"/>
</dbReference>
<sequence length="138" mass="14552">MASGLSAPPHRVTPLSPPPYPPPFRTPSRPSGEKGSPPPAVAAPAVAAPPCVFPRRPRPHPSSDVFPGSLPPAGPLRPGRLHQLQNFNTLMAVTGGLCHSAISRLKDSHAHLSPDSTKVNPHYPSQSSKWSAILNPHT</sequence>
<organism evidence="3 4">
    <name type="scientific">Saguinus oedipus</name>
    <name type="common">Cotton-top tamarin</name>
    <name type="synonym">Oedipomidas oedipus</name>
    <dbReference type="NCBI Taxonomy" id="9490"/>
    <lineage>
        <taxon>Eukaryota</taxon>
        <taxon>Metazoa</taxon>
        <taxon>Chordata</taxon>
        <taxon>Craniata</taxon>
        <taxon>Vertebrata</taxon>
        <taxon>Euteleostomi</taxon>
        <taxon>Mammalia</taxon>
        <taxon>Eutheria</taxon>
        <taxon>Euarchontoglires</taxon>
        <taxon>Primates</taxon>
        <taxon>Haplorrhini</taxon>
        <taxon>Platyrrhini</taxon>
        <taxon>Cebidae</taxon>
        <taxon>Callitrichinae</taxon>
        <taxon>Saguinus</taxon>
    </lineage>
</organism>
<evidence type="ECO:0000313" key="3">
    <source>
        <dbReference type="EMBL" id="KAK2088353.1"/>
    </source>
</evidence>
<feature type="compositionally biased region" description="Low complexity" evidence="1">
    <location>
        <begin position="42"/>
        <end position="54"/>
    </location>
</feature>
<evidence type="ECO:0000259" key="2">
    <source>
        <dbReference type="Pfam" id="PF00617"/>
    </source>
</evidence>
<proteinExistence type="predicted"/>
<name>A0ABQ9TU83_SAGOE</name>
<dbReference type="Pfam" id="PF00617">
    <property type="entry name" value="RasGEF"/>
    <property type="match status" value="1"/>
</dbReference>
<feature type="region of interest" description="Disordered" evidence="1">
    <location>
        <begin position="1"/>
        <end position="78"/>
    </location>
</feature>